<evidence type="ECO:0008006" key="9">
    <source>
        <dbReference type="Google" id="ProtNLM"/>
    </source>
</evidence>
<dbReference type="Gene3D" id="1.50.10.160">
    <property type="match status" value="1"/>
</dbReference>
<organism evidence="8">
    <name type="scientific">Bionectria ochroleuca</name>
    <name type="common">Gliocladium roseum</name>
    <dbReference type="NCBI Taxonomy" id="29856"/>
    <lineage>
        <taxon>Eukaryota</taxon>
        <taxon>Fungi</taxon>
        <taxon>Dikarya</taxon>
        <taxon>Ascomycota</taxon>
        <taxon>Pezizomycotina</taxon>
        <taxon>Sordariomycetes</taxon>
        <taxon>Hypocreomycetidae</taxon>
        <taxon>Hypocreales</taxon>
        <taxon>Bionectriaceae</taxon>
        <taxon>Clonostachys</taxon>
    </lineage>
</organism>
<dbReference type="InterPro" id="IPR008930">
    <property type="entry name" value="Terpenoid_cyclase/PrenylTrfase"/>
</dbReference>
<keyword evidence="6" id="KW-0456">Lyase</keyword>
<gene>
    <name evidence="8" type="ORF">BN869_000007514_1</name>
</gene>
<dbReference type="PANTHER" id="PTHR31739">
    <property type="entry name" value="ENT-COPALYL DIPHOSPHATE SYNTHASE, CHLOROPLASTIC"/>
    <property type="match status" value="1"/>
</dbReference>
<dbReference type="GO" id="GO:0016102">
    <property type="term" value="P:diterpenoid biosynthetic process"/>
    <property type="evidence" value="ECO:0007669"/>
    <property type="project" value="TreeGrafter"/>
</dbReference>
<dbReference type="SUPFAM" id="SSF48239">
    <property type="entry name" value="Terpenoid cyclases/Protein prenyltransferases"/>
    <property type="match status" value="1"/>
</dbReference>
<evidence type="ECO:0000256" key="2">
    <source>
        <dbReference type="ARBA" id="ARBA00006333"/>
    </source>
</evidence>
<comment type="cofactor">
    <cofactor evidence="1">
        <name>Mg(2+)</name>
        <dbReference type="ChEBI" id="CHEBI:18420"/>
    </cofactor>
</comment>
<dbReference type="GO" id="GO:0000287">
    <property type="term" value="F:magnesium ion binding"/>
    <property type="evidence" value="ECO:0007669"/>
    <property type="project" value="TreeGrafter"/>
</dbReference>
<keyword evidence="5" id="KW-0413">Isomerase</keyword>
<name>A0A0B7K9S0_BIOOC</name>
<evidence type="ECO:0000256" key="4">
    <source>
        <dbReference type="ARBA" id="ARBA00022842"/>
    </source>
</evidence>
<dbReference type="AlphaFoldDB" id="A0A0B7K9S0"/>
<sequence>MDNLQARSLVAKLARQCCEYHGFGTMSPSVYNTAWLAMIQKPNNQDSKSQIWLFPECFTFLLDHQLPSGGWESYASPIDGILNTAAALLALTKHRKTSDIQDLSERCRRAEAALQILLEDYDTSSSDHVGFELLLVQHLSLLETEAGITIDFSQRSALEALRDEKLGTLPLTSVYEAPSTLYHSLEALIGHIDFDKVRPLRESNGSMMGSPSSTAAYLMYASEWDDEAETYLQKAIKFGAGQGDGSVPCAWPTTIFEITWVITTLDAAGIKIDAGEALPIAKLLNDTLLEQNGVLGFGRGCFADADDTAKGITTLRILGIKTGIEGLLKTFESKDHFKTYPGERNPSFSAHCNILICLLKQDDPTHFITQISKAVNFLVCHILQGKVHEKWHLHDLYWSMLLAEALELLYQNENVIRKLFQHNPSFKEIIPFISLHLLIRILVDQRNNGSWDNGHELSAYAILALSFLARLPWIQSIDIGGIISAMARGKSFLFSKRDEWPKGKYLWIEKVTYASNLLSEAYCIAASMAPIPSDLKSQHQNPETVTGISGKIIIGMRKAGALIQQTPLFLGIESHIMRVAELQACYALLIQKRKPSTIFPATVKGGEKSFFIIPLAFTACTALPRSSISISALLDMIHLSSLNFLIDEYMESVIAQDFRAQLKSVKDVIRQVCACTFPSVTQDGLKSMGGTESSSQSLGGLEQAKLNLENMLPRSPVNRVQADGQSELDPLGDVRSVLCQFVHAIMYNPAVLSSPDSVRNRLCLEVENFLLAHVTHAEDSHKLACRNRHYCKKNGFQPSKEGLETPLRYTEPAQTFYSWVRSTSADHTSCPFSFVFYNCLIRKYSKPGTLDVFGSARTAYLAEDLCRHLASICRIYNDYGSVKRDAKEDNLNSINFPEFQSVSKAKRKAHFMADEEVAKSELLWIADYERRGLEASLAALEEEVGSQDPEIIDSIKLFINVTDLYGQIYVLKDIGTSTTPNVSRQRVLPTGNTLLK</sequence>
<evidence type="ECO:0000256" key="5">
    <source>
        <dbReference type="ARBA" id="ARBA00023235"/>
    </source>
</evidence>
<keyword evidence="3" id="KW-0479">Metal-binding</keyword>
<keyword evidence="4" id="KW-0460">Magnesium</keyword>
<dbReference type="InterPro" id="IPR050148">
    <property type="entry name" value="Terpene_synthase-like"/>
</dbReference>
<keyword evidence="7" id="KW-0175">Coiled coil</keyword>
<comment type="similarity">
    <text evidence="2">Belongs to the terpene synthase family.</text>
</comment>
<dbReference type="PANTHER" id="PTHR31739:SF25">
    <property type="entry name" value="(E,E)-GERANYLLINALOOL SYNTHASE"/>
    <property type="match status" value="1"/>
</dbReference>
<dbReference type="EMBL" id="CDPU01000023">
    <property type="protein sequence ID" value="CEO51456.1"/>
    <property type="molecule type" value="Genomic_DNA"/>
</dbReference>
<accession>A0A0B7K9S0</accession>
<protein>
    <recommendedName>
        <fullName evidence="9">Ent-kaurene synthase</fullName>
    </recommendedName>
</protein>
<dbReference type="InterPro" id="IPR017057">
    <property type="entry name" value="Ent-kaurene_synthase_fun"/>
</dbReference>
<reference evidence="8" key="1">
    <citation type="submission" date="2015-01" db="EMBL/GenBank/DDBJ databases">
        <authorList>
            <person name="Durling Mikael"/>
        </authorList>
    </citation>
    <scope>NUCLEOTIDE SEQUENCE</scope>
</reference>
<evidence type="ECO:0000256" key="6">
    <source>
        <dbReference type="ARBA" id="ARBA00023239"/>
    </source>
</evidence>
<dbReference type="GO" id="GO:0010333">
    <property type="term" value="F:terpene synthase activity"/>
    <property type="evidence" value="ECO:0007669"/>
    <property type="project" value="InterPro"/>
</dbReference>
<evidence type="ECO:0000256" key="7">
    <source>
        <dbReference type="SAM" id="Coils"/>
    </source>
</evidence>
<evidence type="ECO:0000256" key="1">
    <source>
        <dbReference type="ARBA" id="ARBA00001946"/>
    </source>
</evidence>
<evidence type="ECO:0000256" key="3">
    <source>
        <dbReference type="ARBA" id="ARBA00022723"/>
    </source>
</evidence>
<evidence type="ECO:0000313" key="8">
    <source>
        <dbReference type="EMBL" id="CEO51456.1"/>
    </source>
</evidence>
<dbReference type="PIRSF" id="PIRSF036498">
    <property type="entry name" value="Ent-kaurene_synthase_fungi"/>
    <property type="match status" value="1"/>
</dbReference>
<proteinExistence type="inferred from homology"/>
<dbReference type="GO" id="GO:0016853">
    <property type="term" value="F:isomerase activity"/>
    <property type="evidence" value="ECO:0007669"/>
    <property type="project" value="UniProtKB-KW"/>
</dbReference>
<feature type="coiled-coil region" evidence="7">
    <location>
        <begin position="93"/>
        <end position="120"/>
    </location>
</feature>